<feature type="domain" description="CCHC-type" evidence="3">
    <location>
        <begin position="150"/>
        <end position="165"/>
    </location>
</feature>
<feature type="region of interest" description="Disordered" evidence="2">
    <location>
        <begin position="1"/>
        <end position="21"/>
    </location>
</feature>
<gene>
    <name evidence="4" type="ORF">FSB_LOCUS60242</name>
</gene>
<reference evidence="4" key="1">
    <citation type="submission" date="2018-02" db="EMBL/GenBank/DDBJ databases">
        <authorList>
            <person name="Cohen D.B."/>
            <person name="Kent A.D."/>
        </authorList>
    </citation>
    <scope>NUCLEOTIDE SEQUENCE</scope>
</reference>
<evidence type="ECO:0000256" key="1">
    <source>
        <dbReference type="PROSITE-ProRule" id="PRU00047"/>
    </source>
</evidence>
<dbReference type="Gene3D" id="3.60.10.10">
    <property type="entry name" value="Endonuclease/exonuclease/phosphatase"/>
    <property type="match status" value="1"/>
</dbReference>
<sequence length="1155" mass="130675">MEEDGGDVSDEEEDDEPPEDGEVVIKVSLFESKEGFEDVLKGGPWFIGEHFLSHRPWVPNFRASEASISSVAVWVRLPKLPVEYYHNDSLLWIGSGLGPVLRVDFNTAAGTRGRFERLCIQLDIDKPLARTVRVGKTRLVVIYEGVGLLCFHCGKIGHRWEWCPNLAPEETEKSPVNDQSRSGMEEDNKLKGFGPWMLVTRRKRQTKPAGGSELNSDTPSCNTRSGDHGIGGTGIDMPSAQRRDSHANRFKYSHLEKGKKAQSNGLRDNVNIGPAGFKSLSNNDPLHVWGWYDAGITQAWAKIAPAIQDKGCFVLPLPTYMIWLQEISPFWNFHTDVPRIDGIHCPLRVRCQPSPKRMLVQFLKEVYCATLPKFEKRKVLLSTPILLNWAGNQKALKLVQPAKCIPHFKMLIQCSKMRGTGLSNVPICNGSNPEQAEKLAKSFPFDGFLCTNTIKFAGVKVRGSNSLWLLSTIYASPHRSECRILWENLNIVAGGNSPSNSRMAEFRNCINACNMIDLGFSGPKFTWSNCHDINSLIMEWLDRAFANPNWRILFPEASVSHLTQTHSDHCPLLLTLCPIIPRSLPRPFRFENIWLSHSDFPKIVEQTWAVPATNLSVTFDTFATLVSNWSKLVFGNIFHRKNRILARLNGAQCALAANPSKSLFRIEKDLREDYFHILKIEEDFWSLKSRVGLVVEGDRNTKLFHTSTLAPRVSKFEALAISAHVSAKDVKSSLWSFKPFKALGPNGLHPGFFQKCWNTIGDSITNEVKQIFTSGRMPAYLNKTLISLIPKCLGPETLTLFRPISLCNTIYKIVTKIIVCKIRPIIGNLVSSYQAAFVLGMRGIDNMIIAQEIIHSMHRKKGRVGQLVLKLDLEKAYDRLEWSFIREVLNFFKFPSSFMNLVLECPMGIALRTLILLWRKFKLSLLAWKGKLLSSAGRVVLVQSITSAIHAYYMQNVALPSKICTKLDKINRDFLWGSTVEKKKMHMVSWDKVCRPRNLGGLGLYATKSRNIALLAKLNWRVMEESDSLWAKTLVSKYYPNGIMDEKLVTRRSGSNNWKGLKIGHEVFRRGIWWVVNNGPDVSFWHDLWVGDRTLRSLVHGPLSPLEDSFRVCDVMESVSMWDFSKISLDILPTTREAIKAISVCSTRLIADRHV</sequence>
<protein>
    <recommendedName>
        <fullName evidence="3">CCHC-type domain-containing protein</fullName>
    </recommendedName>
</protein>
<feature type="region of interest" description="Disordered" evidence="2">
    <location>
        <begin position="204"/>
        <end position="243"/>
    </location>
</feature>
<keyword evidence="1" id="KW-0862">Zinc</keyword>
<organism evidence="4">
    <name type="scientific">Fagus sylvatica</name>
    <name type="common">Beechnut</name>
    <dbReference type="NCBI Taxonomy" id="28930"/>
    <lineage>
        <taxon>Eukaryota</taxon>
        <taxon>Viridiplantae</taxon>
        <taxon>Streptophyta</taxon>
        <taxon>Embryophyta</taxon>
        <taxon>Tracheophyta</taxon>
        <taxon>Spermatophyta</taxon>
        <taxon>Magnoliopsida</taxon>
        <taxon>eudicotyledons</taxon>
        <taxon>Gunneridae</taxon>
        <taxon>Pentapetalae</taxon>
        <taxon>rosids</taxon>
        <taxon>fabids</taxon>
        <taxon>Fagales</taxon>
        <taxon>Fagaceae</taxon>
        <taxon>Fagus</taxon>
    </lineage>
</organism>
<evidence type="ECO:0000313" key="4">
    <source>
        <dbReference type="EMBL" id="SPD32360.1"/>
    </source>
</evidence>
<dbReference type="SUPFAM" id="SSF56219">
    <property type="entry name" value="DNase I-like"/>
    <property type="match status" value="1"/>
</dbReference>
<dbReference type="InterPro" id="IPR036691">
    <property type="entry name" value="Endo/exonu/phosph_ase_sf"/>
</dbReference>
<dbReference type="PROSITE" id="PS50158">
    <property type="entry name" value="ZF_CCHC"/>
    <property type="match status" value="1"/>
</dbReference>
<name>A0A2N9J763_FAGSY</name>
<dbReference type="PANTHER" id="PTHR31286:SF99">
    <property type="entry name" value="DUF4283 DOMAIN-CONTAINING PROTEIN"/>
    <property type="match status" value="1"/>
</dbReference>
<dbReference type="InterPro" id="IPR040256">
    <property type="entry name" value="At4g02000-like"/>
</dbReference>
<feature type="compositionally biased region" description="Polar residues" evidence="2">
    <location>
        <begin position="213"/>
        <end position="224"/>
    </location>
</feature>
<dbReference type="PANTHER" id="PTHR31286">
    <property type="entry name" value="GLYCINE-RICH CELL WALL STRUCTURAL PROTEIN 1.8-LIKE"/>
    <property type="match status" value="1"/>
</dbReference>
<accession>A0A2N9J763</accession>
<dbReference type="Pfam" id="PF00078">
    <property type="entry name" value="RVT_1"/>
    <property type="match status" value="1"/>
</dbReference>
<dbReference type="GO" id="GO:0008270">
    <property type="term" value="F:zinc ion binding"/>
    <property type="evidence" value="ECO:0007669"/>
    <property type="project" value="UniProtKB-KW"/>
</dbReference>
<keyword evidence="1" id="KW-0863">Zinc-finger</keyword>
<dbReference type="EMBL" id="OIVN01006401">
    <property type="protein sequence ID" value="SPD32360.1"/>
    <property type="molecule type" value="Genomic_DNA"/>
</dbReference>
<dbReference type="InterPro" id="IPR000477">
    <property type="entry name" value="RT_dom"/>
</dbReference>
<keyword evidence="1" id="KW-0479">Metal-binding</keyword>
<dbReference type="GO" id="GO:0003676">
    <property type="term" value="F:nucleic acid binding"/>
    <property type="evidence" value="ECO:0007669"/>
    <property type="project" value="InterPro"/>
</dbReference>
<evidence type="ECO:0000256" key="2">
    <source>
        <dbReference type="SAM" id="MobiDB-lite"/>
    </source>
</evidence>
<evidence type="ECO:0000259" key="3">
    <source>
        <dbReference type="PROSITE" id="PS50158"/>
    </source>
</evidence>
<dbReference type="AlphaFoldDB" id="A0A2N9J763"/>
<dbReference type="InterPro" id="IPR001878">
    <property type="entry name" value="Znf_CCHC"/>
</dbReference>
<proteinExistence type="predicted"/>